<dbReference type="RefSeq" id="WP_371874674.1">
    <property type="nucleotide sequence ID" value="NZ_BLWC01000001.1"/>
</dbReference>
<evidence type="ECO:0000313" key="1">
    <source>
        <dbReference type="EMBL" id="GFM98679.1"/>
    </source>
</evidence>
<protein>
    <submittedName>
        <fullName evidence="1">Uncharacterized protein</fullName>
    </submittedName>
</protein>
<gene>
    <name evidence="1" type="ORF">Sfulv_34900</name>
</gene>
<dbReference type="AlphaFoldDB" id="A0A7J0C886"/>
<comment type="caution">
    <text evidence="1">The sequence shown here is derived from an EMBL/GenBank/DDBJ whole genome shotgun (WGS) entry which is preliminary data.</text>
</comment>
<proteinExistence type="predicted"/>
<dbReference type="EMBL" id="BLWC01000001">
    <property type="protein sequence ID" value="GFM98679.1"/>
    <property type="molecule type" value="Genomic_DNA"/>
</dbReference>
<accession>A0A7J0C886</accession>
<organism evidence="1 2">
    <name type="scientific">Streptomyces fulvorobeus</name>
    <dbReference type="NCBI Taxonomy" id="284028"/>
    <lineage>
        <taxon>Bacteria</taxon>
        <taxon>Bacillati</taxon>
        <taxon>Actinomycetota</taxon>
        <taxon>Actinomycetes</taxon>
        <taxon>Kitasatosporales</taxon>
        <taxon>Streptomycetaceae</taxon>
        <taxon>Streptomyces</taxon>
    </lineage>
</organism>
<name>A0A7J0C886_9ACTN</name>
<dbReference type="Proteomes" id="UP000498980">
    <property type="component" value="Unassembled WGS sequence"/>
</dbReference>
<keyword evidence="2" id="KW-1185">Reference proteome</keyword>
<reference evidence="1 2" key="1">
    <citation type="submission" date="2020-05" db="EMBL/GenBank/DDBJ databases">
        <title>Whole genome shotgun sequence of Streptomyces fulvorobeus NBRC 15897.</title>
        <authorList>
            <person name="Komaki H."/>
            <person name="Tamura T."/>
        </authorList>
    </citation>
    <scope>NUCLEOTIDE SEQUENCE [LARGE SCALE GENOMIC DNA]</scope>
    <source>
        <strain evidence="1 2">NBRC 15897</strain>
    </source>
</reference>
<sequence>MRPARVAAGLLRLVLVGALLGCVRVLLPVGVLLVRVLPVRVMLLVRPRLGGIPARLRR</sequence>
<evidence type="ECO:0000313" key="2">
    <source>
        <dbReference type="Proteomes" id="UP000498980"/>
    </source>
</evidence>